<dbReference type="GO" id="GO:0032259">
    <property type="term" value="P:methylation"/>
    <property type="evidence" value="ECO:0007669"/>
    <property type="project" value="UniProtKB-KW"/>
</dbReference>
<organism evidence="7 8">
    <name type="scientific">Actinoplanes couchii</name>
    <dbReference type="NCBI Taxonomy" id="403638"/>
    <lineage>
        <taxon>Bacteria</taxon>
        <taxon>Bacillati</taxon>
        <taxon>Actinomycetota</taxon>
        <taxon>Actinomycetes</taxon>
        <taxon>Micromonosporales</taxon>
        <taxon>Micromonosporaceae</taxon>
        <taxon>Actinoplanes</taxon>
    </lineage>
</organism>
<keyword evidence="7" id="KW-0489">Methyltransferase</keyword>
<proteinExistence type="predicted"/>
<comment type="catalytic activity">
    <reaction evidence="3">
        <text>[thioredoxin]-dithiol + NADP(+) = [thioredoxin]-disulfide + NADPH + H(+)</text>
        <dbReference type="Rhea" id="RHEA:20345"/>
        <dbReference type="Rhea" id="RHEA-COMP:10698"/>
        <dbReference type="Rhea" id="RHEA-COMP:10700"/>
        <dbReference type="ChEBI" id="CHEBI:15378"/>
        <dbReference type="ChEBI" id="CHEBI:29950"/>
        <dbReference type="ChEBI" id="CHEBI:50058"/>
        <dbReference type="ChEBI" id="CHEBI:57783"/>
        <dbReference type="ChEBI" id="CHEBI:58349"/>
        <dbReference type="EC" id="1.8.1.9"/>
    </reaction>
</comment>
<sequence>MAVEEQDYDVVVIGGGAAGLSGALALARSRRSVLVVDSGEPRNAPAGHMHNVLGRDGVPPGELLAAGRAEVEGYGARFEPARAESAVKDEDGFRVTLEGGRVVRGRRLLVTTGLVDELPQVPGLADRWGRDVAHCPYCHGWELRDQRIGVIVSGPMSVHQAQMWRQLSDRVMLLLNGSAEPAGEKAEELAARGIPVVPGVIEALETGDDRLTGVRLAGGHVVGLDAIVVGPRFAARSGFAESLGLKAAEFEMHGISLGSRIPADEMGATSVPGVWVAGNVTNLGATVGVAMAAGQTAGAAINMDLIAEDTRVAVAGYRDRIATMFEENAWEDRYRGKDAIWSGRPNPVLVTEATGLDTGRALDVGCGEGADAVWLARQGWQVTAVDISTVALGRAAGHAQEAGVGDRITFRHTDLRSEQDQPIAEYDLVSAQFMHLPPDARRELYTRLAGAVAPGGILLVAGHHPRDLAGFVGRMHFPDMLFTPEEIAGLLTPGQWEIVTAEARPRPGRDPEGNEITMHDAVLVARRTGPKKG</sequence>
<dbReference type="Gene3D" id="3.50.50.60">
    <property type="entry name" value="FAD/NAD(P)-binding domain"/>
    <property type="match status" value="2"/>
</dbReference>
<reference evidence="7 8" key="1">
    <citation type="submission" date="2021-01" db="EMBL/GenBank/DDBJ databases">
        <title>Whole genome shotgun sequence of Actinoplanes couchii NBRC 106145.</title>
        <authorList>
            <person name="Komaki H."/>
            <person name="Tamura T."/>
        </authorList>
    </citation>
    <scope>NUCLEOTIDE SEQUENCE [LARGE SCALE GENOMIC DNA]</scope>
    <source>
        <strain evidence="7 8">NBRC 106145</strain>
    </source>
</reference>
<comment type="caution">
    <text evidence="7">The sequence shown here is derived from an EMBL/GenBank/DDBJ whole genome shotgun (WGS) entry which is preliminary data.</text>
</comment>
<evidence type="ECO:0000259" key="5">
    <source>
        <dbReference type="Pfam" id="PF07992"/>
    </source>
</evidence>
<evidence type="ECO:0000256" key="1">
    <source>
        <dbReference type="ARBA" id="ARBA00022630"/>
    </source>
</evidence>
<evidence type="ECO:0000256" key="3">
    <source>
        <dbReference type="ARBA" id="ARBA00048132"/>
    </source>
</evidence>
<feature type="domain" description="FAD/NAD(P)-binding" evidence="5">
    <location>
        <begin position="8"/>
        <end position="294"/>
    </location>
</feature>
<dbReference type="SUPFAM" id="SSF53335">
    <property type="entry name" value="S-adenosyl-L-methionine-dependent methyltransferases"/>
    <property type="match status" value="1"/>
</dbReference>
<dbReference type="SUPFAM" id="SSF51905">
    <property type="entry name" value="FAD/NAD(P)-binding domain"/>
    <property type="match status" value="1"/>
</dbReference>
<evidence type="ECO:0000259" key="6">
    <source>
        <dbReference type="Pfam" id="PF13649"/>
    </source>
</evidence>
<feature type="domain" description="Methyltransferase" evidence="6">
    <location>
        <begin position="362"/>
        <end position="456"/>
    </location>
</feature>
<keyword evidence="8" id="KW-1185">Reference proteome</keyword>
<dbReference type="RefSeq" id="WP_203792695.1">
    <property type="nucleotide sequence ID" value="NZ_BAAAQE010000090.1"/>
</dbReference>
<dbReference type="CDD" id="cd02440">
    <property type="entry name" value="AdoMet_MTases"/>
    <property type="match status" value="1"/>
</dbReference>
<dbReference type="Gene3D" id="3.40.50.150">
    <property type="entry name" value="Vaccinia Virus protein VP39"/>
    <property type="match status" value="1"/>
</dbReference>
<dbReference type="InterPro" id="IPR029063">
    <property type="entry name" value="SAM-dependent_MTases_sf"/>
</dbReference>
<feature type="region of interest" description="Disordered" evidence="4">
    <location>
        <begin position="504"/>
        <end position="533"/>
    </location>
</feature>
<gene>
    <name evidence="7" type="ORF">Aco03nite_002700</name>
</gene>
<protein>
    <submittedName>
        <fullName evidence="7">Methyltransferase</fullName>
    </submittedName>
</protein>
<dbReference type="GO" id="GO:0008168">
    <property type="term" value="F:methyltransferase activity"/>
    <property type="evidence" value="ECO:0007669"/>
    <property type="project" value="UniProtKB-KW"/>
</dbReference>
<keyword evidence="2" id="KW-0560">Oxidoreductase</keyword>
<dbReference type="Pfam" id="PF13649">
    <property type="entry name" value="Methyltransf_25"/>
    <property type="match status" value="1"/>
</dbReference>
<keyword evidence="1" id="KW-0285">Flavoprotein</keyword>
<dbReference type="Pfam" id="PF07992">
    <property type="entry name" value="Pyr_redox_2"/>
    <property type="match status" value="1"/>
</dbReference>
<accession>A0ABQ3X085</accession>
<keyword evidence="7" id="KW-0808">Transferase</keyword>
<dbReference type="InterPro" id="IPR036188">
    <property type="entry name" value="FAD/NAD-bd_sf"/>
</dbReference>
<dbReference type="PANTHER" id="PTHR48105">
    <property type="entry name" value="THIOREDOXIN REDUCTASE 1-RELATED-RELATED"/>
    <property type="match status" value="1"/>
</dbReference>
<evidence type="ECO:0000256" key="4">
    <source>
        <dbReference type="SAM" id="MobiDB-lite"/>
    </source>
</evidence>
<dbReference type="InterPro" id="IPR050097">
    <property type="entry name" value="Ferredoxin-NADP_redctase_2"/>
</dbReference>
<dbReference type="EMBL" id="BOMG01000006">
    <property type="protein sequence ID" value="GID51866.1"/>
    <property type="molecule type" value="Genomic_DNA"/>
</dbReference>
<name>A0ABQ3X085_9ACTN</name>
<dbReference type="Proteomes" id="UP000612282">
    <property type="component" value="Unassembled WGS sequence"/>
</dbReference>
<dbReference type="PRINTS" id="PR00368">
    <property type="entry name" value="FADPNR"/>
</dbReference>
<evidence type="ECO:0000313" key="8">
    <source>
        <dbReference type="Proteomes" id="UP000612282"/>
    </source>
</evidence>
<dbReference type="PRINTS" id="PR00469">
    <property type="entry name" value="PNDRDTASEII"/>
</dbReference>
<evidence type="ECO:0000313" key="7">
    <source>
        <dbReference type="EMBL" id="GID51866.1"/>
    </source>
</evidence>
<dbReference type="InterPro" id="IPR023753">
    <property type="entry name" value="FAD/NAD-binding_dom"/>
</dbReference>
<dbReference type="InterPro" id="IPR041698">
    <property type="entry name" value="Methyltransf_25"/>
</dbReference>
<evidence type="ECO:0000256" key="2">
    <source>
        <dbReference type="ARBA" id="ARBA00023002"/>
    </source>
</evidence>